<dbReference type="OrthoDB" id="9806090at2"/>
<dbReference type="Proteomes" id="UP000464318">
    <property type="component" value="Chromosome"/>
</dbReference>
<feature type="domain" description="Gliding motility protein SprA N-terminal" evidence="1">
    <location>
        <begin position="56"/>
        <end position="362"/>
    </location>
</feature>
<keyword evidence="3" id="KW-1185">Reference proteome</keyword>
<organism evidence="2 3">
    <name type="scientific">Bergeyella cardium</name>
    <dbReference type="NCBI Taxonomy" id="1585976"/>
    <lineage>
        <taxon>Bacteria</taxon>
        <taxon>Pseudomonadati</taxon>
        <taxon>Bacteroidota</taxon>
        <taxon>Flavobacteriia</taxon>
        <taxon>Flavobacteriales</taxon>
        <taxon>Weeksellaceae</taxon>
        <taxon>Bergeyella</taxon>
    </lineage>
</organism>
<evidence type="ECO:0000259" key="1">
    <source>
        <dbReference type="Pfam" id="PF14349"/>
    </source>
</evidence>
<dbReference type="InterPro" id="IPR025684">
    <property type="entry name" value="SprA_N_dom"/>
</dbReference>
<feature type="domain" description="Gliding motility protein SprA N-terminal" evidence="1">
    <location>
        <begin position="1083"/>
        <end position="1578"/>
    </location>
</feature>
<protein>
    <submittedName>
        <fullName evidence="2">Cell surface protein SprA</fullName>
    </submittedName>
</protein>
<proteinExistence type="predicted"/>
<dbReference type="Pfam" id="PF14349">
    <property type="entry name" value="SprA_N"/>
    <property type="match status" value="2"/>
</dbReference>
<dbReference type="KEGG" id="bcad:DBX24_05535"/>
<dbReference type="NCBIfam" id="TIGR04189">
    <property type="entry name" value="surface_SprA"/>
    <property type="match status" value="1"/>
</dbReference>
<sequence length="2362" mass="266651">MKYRFYYLVLCFFFAFSTLNAQVKPSDSLDIRKEYSLPDPTIYEAYYDVSLGVYLLYPKIGNVVVGAPVAMSPKEYGRYITTNQLQAYYREKSNAANLVHRKDKTDAQKKGLLLPSLTIKNKVFESIFGGNKIELIPQGFASFDVGALYQKIDNPLILPQNRKNFSFDIQQRIQLSLLAKVGENLQLKANYDTQSGFAFENKMNLTWQSKGTWQDLQQKLQKKVQQGKELLNSKTVEAPVDGGEDRIIKKVEFGNVNMPLSTSLIRGSESLFGLKTEFQLGKTRGTVVLSQQQGEARNVVVQGGGALQTFKLNAYDYEDNQHYFLGHYFLNQYDNALAQYPLINSKINITRLEVWVLEQGSGNLSEQKSILGIRDLGEGAGYPQNDQNNLYNSVNALGASIRDVSTAYNTIKGQSFPNANGTNETYQDGEQFVFNRRARRLNSNEYTLQPQLGYISLNQRLSDNQLLAVSYSYTLAGDTQVYKVGEFSEESPVVITKLLKPNNVVKTTSPMWDLMMKNIYALNANQISSENFMLNIYYRNPKTGGKINYLPVNGMQDQTLLKLFNWDRLNQNNDTQNDGSGGLGDGLFDFVQGITISPDNGKLIFTKAQPFGKYLQNILGSNDPQYVFSELYTQLKTVVENNSNLAQRYTIEGRYKGSQGNGISLGAINIPPGSVKVTANGVQLTEGQDYTVDYMLGQVYIINEQVKNSGQALNISLENQLIFNTQRRRFLGLNLERKFNENLMIGATVVNYSERPLTQKVNFGQEAVNNTMTGFNMMYNNELPFLTRITNKLPMVKTDAPSNLNFKAEAAYLIPGQNSGIDGQAYIDDFEQTSSKISLKDPAFWSLASKPENNKLPPYNINSGLNDDIKNGYGRGLLSWYNIDPRFYGIGGKAPAGINPESVSNHASRRVKMSELFNNRDYVAGEQTFTNTFDITYYPTERGPYNLNTNPEAPSSRWAGLMRSISVSNFVSANIEYVEFWMMDPYADGKSLGASPKLRLQLGNVSEDVLKDGKLQYENGLPTSNQPNSTSMTNWGSQPNQFPVLYAFSTEDERSQQDVGYDGLNNEQEAQKFGTNFINPVTGNLDPASDDFVFYLSTAFPPPFANSVIDRYRYFRNPEGNSQANSLEVATQLPDAEDINRDYNLDQTELYNQYTIDLDRASLSLNQNFIVDEKEVSVRFENGQTSKNKWYLFRVPVSQFDNNVDGSSEAILNNVRYARILLDGFEETSTLRFGTFDLVRSDWRKYNKTLAVAANDVEGVGNPSNENFFVGSVNLEENANGNPPYVLPPGIERQVLSGNAGVQRQNESSLYLKLSTLPKREARGVVKNTNLDMRRYRNLELFVHAEDLRNLTNAALDPEAKFFIRFGSDVTDNYYEYETSLKYTPQNARSPMEIWPSQNTINLEVQNFVNAKMKRDALNQPNIMQTRYHYADFGDADKKVFVKGRPSLGSITTIMIGVRNTSATTDKDMVVWVDEVRLSGIENKGGYAANASIDFNLGDFAMLNANASISTVGFGSIDQKPAERAQTEKLAFGINTTINADKFLPEKTGMKIPVNYSYSQTIEDPKYNPLDNDVEFKNAPNRAELKQIARTYTQQRSIGVVNMRKERVDSKKKPKFYDVENLSVTAVYNDDYSRDIYTSRNYAQYLRGSIDYNFTFKPWVVKPFKNIVSDTAKAYKYLRWAKEFNFNPVPTRISFRTEIDRNYNELQYRNIEAILSGNPGSDFDVIRNRNFYFGWQYNLGFNFTKSLKMEINSATRTLNDHANVNVMNTSSIFNHPFRAGRPVLYNHRVQLNYKFPFEYLPYLDFMRAEFGYGVQYNWNSRSSAIRNSPNGNLGNIAQNSNNITATSSVDIPKLFSKFKYFAKINDVMTKRRQEIDSLNNVYEQALQKKGKKAGFKAYKFKNKLTSLQSIAYALTSFKQLDINYNETNGSTLPGLLSAPNWYGYGQTIGGPTVGFLFGSQADVRRIAVQNGWISGSDLMIDPYLQSNTKSLDMNLQVAPINDLRIDITANNKYNRNYTQSGFNYVNTATNYVGYRDAFATETITQSRSAWMISTAFKDPDEVYHRLQVNARILSQQLGDPSTTNAAGFTEGYSITNAYILIPAFQAAVEGGSVKTMKSPKKLQIPLPNWKLTYSGLRNIPFINHQFSKFDILHGYTATYTGGGIQSSTEYFNNRFDASARDLNGNRYNPYSFSQVGYVESFAPLIGADVTMRNNMQFRAQLNKDRTYLLGLVNNTLTEDHSNEYIVGFGYIIKDLKMKLNFKGKSTTIKSDLNLRGDLSLRNSKTLIRNILLNDSQITGGQTLLSIKISADYNMSQNLNLRFFYDQMLTKYKISTAFPLSTIRTGISATLTFGGAGAGATGF</sequence>
<name>A0A6P1QV29_9FLAO</name>
<accession>A0A6P1QV29</accession>
<dbReference type="RefSeq" id="WP_160224227.1">
    <property type="nucleotide sequence ID" value="NZ_CP029149.1"/>
</dbReference>
<evidence type="ECO:0000313" key="2">
    <source>
        <dbReference type="EMBL" id="QHN65388.1"/>
    </source>
</evidence>
<evidence type="ECO:0000313" key="3">
    <source>
        <dbReference type="Proteomes" id="UP000464318"/>
    </source>
</evidence>
<dbReference type="EMBL" id="CP029149">
    <property type="protein sequence ID" value="QHN65388.1"/>
    <property type="molecule type" value="Genomic_DNA"/>
</dbReference>
<dbReference type="InterPro" id="IPR026377">
    <property type="entry name" value="Cell_surface_SprA"/>
</dbReference>
<reference evidence="2 3" key="1">
    <citation type="submission" date="2018-04" db="EMBL/GenBank/DDBJ databases">
        <title>Characteristic and Complete Genome Sequencing of A Novel Member of Infective Endocarditis Causative Bacteria: Bergeyella cardium QL-PH.</title>
        <authorList>
            <person name="Pan H."/>
            <person name="Sun E."/>
            <person name="Zhang Y."/>
        </authorList>
    </citation>
    <scope>NUCLEOTIDE SEQUENCE [LARGE SCALE GENOMIC DNA]</scope>
    <source>
        <strain evidence="2 3">HPQL</strain>
    </source>
</reference>
<gene>
    <name evidence="2" type="primary">sprA</name>
    <name evidence="2" type="ORF">DBX24_05535</name>
</gene>